<dbReference type="InterPro" id="IPR005786">
    <property type="entry name" value="B_amino_transII"/>
</dbReference>
<dbReference type="InterPro" id="IPR043132">
    <property type="entry name" value="BCAT-like_C"/>
</dbReference>
<evidence type="ECO:0000256" key="3">
    <source>
        <dbReference type="ARBA" id="ARBA00009320"/>
    </source>
</evidence>
<accession>A0AAN6EWQ5</accession>
<keyword evidence="6" id="KW-0663">Pyridoxal phosphate</keyword>
<dbReference type="PIRSF" id="PIRSF006468">
    <property type="entry name" value="BCAT1"/>
    <property type="match status" value="1"/>
</dbReference>
<comment type="caution">
    <text evidence="8">The sequence shown here is derived from an EMBL/GenBank/DDBJ whole genome shotgun (WGS) entry which is preliminary data.</text>
</comment>
<dbReference type="InterPro" id="IPR001544">
    <property type="entry name" value="Aminotrans_IV"/>
</dbReference>
<dbReference type="EMBL" id="JAJGCB010000004">
    <property type="protein sequence ID" value="KAJ8993081.1"/>
    <property type="molecule type" value="Genomic_DNA"/>
</dbReference>
<evidence type="ECO:0000256" key="1">
    <source>
        <dbReference type="ARBA" id="ARBA00001933"/>
    </source>
</evidence>
<evidence type="ECO:0000256" key="6">
    <source>
        <dbReference type="ARBA" id="ARBA00022898"/>
    </source>
</evidence>
<dbReference type="Proteomes" id="UP001161757">
    <property type="component" value="Unassembled WGS sequence"/>
</dbReference>
<dbReference type="Gene3D" id="3.20.10.10">
    <property type="entry name" value="D-amino Acid Aminotransferase, subunit A, domain 2"/>
    <property type="match status" value="1"/>
</dbReference>
<dbReference type="FunFam" id="3.20.10.10:FF:000010">
    <property type="entry name" value="Branched-chain amino acid aminotransferase"/>
    <property type="match status" value="1"/>
</dbReference>
<dbReference type="InterPro" id="IPR036038">
    <property type="entry name" value="Aminotransferase-like"/>
</dbReference>
<name>A0AAN6EWQ5_EXODE</name>
<dbReference type="InterPro" id="IPR043131">
    <property type="entry name" value="BCAT-like_N"/>
</dbReference>
<dbReference type="PANTHER" id="PTHR42825">
    <property type="entry name" value="AMINO ACID AMINOTRANSFERASE"/>
    <property type="match status" value="1"/>
</dbReference>
<dbReference type="CDD" id="cd01557">
    <property type="entry name" value="BCAT_beta_family"/>
    <property type="match status" value="1"/>
</dbReference>
<feature type="modified residue" description="N6-(pyridoxal phosphate)lysine" evidence="7">
    <location>
        <position position="189"/>
    </location>
</feature>
<evidence type="ECO:0000256" key="4">
    <source>
        <dbReference type="ARBA" id="ARBA00022576"/>
    </source>
</evidence>
<evidence type="ECO:0000256" key="7">
    <source>
        <dbReference type="PIRSR" id="PIRSR006468-1"/>
    </source>
</evidence>
<dbReference type="InterPro" id="IPR033939">
    <property type="entry name" value="BCAT_family"/>
</dbReference>
<dbReference type="PANTHER" id="PTHR42825:SF2">
    <property type="entry name" value="BRANCHED-CHAIN-AMINO-ACID AMINOTRANSFERASE 3, CHLOROPLASTIC-RELATED"/>
    <property type="match status" value="1"/>
</dbReference>
<gene>
    <name evidence="8" type="ORF">HRR80_003116</name>
</gene>
<evidence type="ECO:0000256" key="5">
    <source>
        <dbReference type="ARBA" id="ARBA00022679"/>
    </source>
</evidence>
<dbReference type="SUPFAM" id="SSF56752">
    <property type="entry name" value="D-aminoacid aminotransferase-like PLP-dependent enzymes"/>
    <property type="match status" value="1"/>
</dbReference>
<dbReference type="AlphaFoldDB" id="A0AAN6EWQ5"/>
<dbReference type="EC" id="2.6.1.42" evidence="8"/>
<protein>
    <submittedName>
        <fullName evidence="8">Secondary metabolism biosynthetic enzyme</fullName>
        <ecNumber evidence="8">2.6.1.42</ecNumber>
    </submittedName>
</protein>
<keyword evidence="4 8" id="KW-0032">Aminotransferase</keyword>
<comment type="similarity">
    <text evidence="3">Belongs to the class-IV pyridoxal-phosphate-dependent aminotransferase family.</text>
</comment>
<keyword evidence="5 8" id="KW-0808">Transferase</keyword>
<dbReference type="Gene3D" id="3.30.470.10">
    <property type="match status" value="1"/>
</dbReference>
<dbReference type="GO" id="GO:0004084">
    <property type="term" value="F:branched-chain-amino-acid transaminase activity"/>
    <property type="evidence" value="ECO:0007669"/>
    <property type="project" value="UniProtKB-EC"/>
</dbReference>
<evidence type="ECO:0000313" key="9">
    <source>
        <dbReference type="Proteomes" id="UP001161757"/>
    </source>
</evidence>
<dbReference type="GO" id="GO:0009081">
    <property type="term" value="P:branched-chain amino acid metabolic process"/>
    <property type="evidence" value="ECO:0007669"/>
    <property type="project" value="InterPro"/>
</dbReference>
<evidence type="ECO:0000313" key="8">
    <source>
        <dbReference type="EMBL" id="KAJ8993081.1"/>
    </source>
</evidence>
<proteinExistence type="inferred from homology"/>
<dbReference type="Pfam" id="PF01063">
    <property type="entry name" value="Aminotran_4"/>
    <property type="match status" value="1"/>
</dbReference>
<evidence type="ECO:0000256" key="2">
    <source>
        <dbReference type="ARBA" id="ARBA00005179"/>
    </source>
</evidence>
<sequence>MFPKAPSDSVDWNRLGLQGFDQASHIEVSYNAETGGWGEPRIVQDPWLRVHGLSPGLNYGQQCYEGVKACRTADNRILIFRPEKHAARMVNSAKVVSIPPLPEAFFVECLQRVVGANSEFVPPHDSNALLYIRPILFGSSAQLALTSPKEFTFCVYIQPGSAYHGVGAQDAVVLEEFDRAAPRGVGNAKVGGNYAPVMRFSDAARKEGYALTLHLDSATRTEIDEFSTSSFIGVRETQGHFTLVVPNSPNVLPSVTSDTCVEMAKSLGWTVEKRSIKWDELPFFSEVMAVGTATLLLPIGSITRKSTGEKFVYGQGNKNAGPCCHALREAIDNIMRGKAEDTKSWCTQLVEFPTAASA</sequence>
<organism evidence="8 9">
    <name type="scientific">Exophiala dermatitidis</name>
    <name type="common">Black yeast-like fungus</name>
    <name type="synonym">Wangiella dermatitidis</name>
    <dbReference type="NCBI Taxonomy" id="5970"/>
    <lineage>
        <taxon>Eukaryota</taxon>
        <taxon>Fungi</taxon>
        <taxon>Dikarya</taxon>
        <taxon>Ascomycota</taxon>
        <taxon>Pezizomycotina</taxon>
        <taxon>Eurotiomycetes</taxon>
        <taxon>Chaetothyriomycetidae</taxon>
        <taxon>Chaetothyriales</taxon>
        <taxon>Herpotrichiellaceae</taxon>
        <taxon>Exophiala</taxon>
    </lineage>
</organism>
<reference evidence="8" key="1">
    <citation type="submission" date="2023-01" db="EMBL/GenBank/DDBJ databases">
        <title>Exophiala dermititidis isolated from Cystic Fibrosis Patient.</title>
        <authorList>
            <person name="Kurbessoian T."/>
            <person name="Crocker A."/>
            <person name="Murante D."/>
            <person name="Hogan D.A."/>
            <person name="Stajich J.E."/>
        </authorList>
    </citation>
    <scope>NUCLEOTIDE SEQUENCE</scope>
    <source>
        <strain evidence="8">Ex8</strain>
    </source>
</reference>
<comment type="pathway">
    <text evidence="2">Secondary metabolite biosynthesis.</text>
</comment>
<comment type="cofactor">
    <cofactor evidence="1">
        <name>pyridoxal 5'-phosphate</name>
        <dbReference type="ChEBI" id="CHEBI:597326"/>
    </cofactor>
</comment>